<feature type="region of interest" description="Disordered" evidence="5">
    <location>
        <begin position="309"/>
        <end position="383"/>
    </location>
</feature>
<evidence type="ECO:0000313" key="7">
    <source>
        <dbReference type="EMBL" id="KAK1740863.1"/>
    </source>
</evidence>
<evidence type="ECO:0000313" key="8">
    <source>
        <dbReference type="Proteomes" id="UP001224775"/>
    </source>
</evidence>
<dbReference type="Gene3D" id="1.10.10.10">
    <property type="entry name" value="Winged helix-like DNA-binding domain superfamily/Winged helix DNA-binding domain"/>
    <property type="match status" value="1"/>
</dbReference>
<evidence type="ECO:0000256" key="5">
    <source>
        <dbReference type="SAM" id="MobiDB-lite"/>
    </source>
</evidence>
<dbReference type="AlphaFoldDB" id="A0AAD9DCN0"/>
<evidence type="ECO:0000259" key="6">
    <source>
        <dbReference type="SMART" id="SM00415"/>
    </source>
</evidence>
<evidence type="ECO:0000256" key="3">
    <source>
        <dbReference type="ARBA" id="ARBA00023242"/>
    </source>
</evidence>
<feature type="compositionally biased region" description="Polar residues" evidence="5">
    <location>
        <begin position="334"/>
        <end position="347"/>
    </location>
</feature>
<gene>
    <name evidence="7" type="ORF">QTG54_008115</name>
</gene>
<reference evidence="7" key="1">
    <citation type="submission" date="2023-06" db="EMBL/GenBank/DDBJ databases">
        <title>Survivors Of The Sea: Transcriptome response of Skeletonema marinoi to long-term dormancy.</title>
        <authorList>
            <person name="Pinder M.I.M."/>
            <person name="Kourtchenko O."/>
            <person name="Robertson E.K."/>
            <person name="Larsson T."/>
            <person name="Maumus F."/>
            <person name="Osuna-Cruz C.M."/>
            <person name="Vancaester E."/>
            <person name="Stenow R."/>
            <person name="Vandepoele K."/>
            <person name="Ploug H."/>
            <person name="Bruchert V."/>
            <person name="Godhe A."/>
            <person name="Topel M."/>
        </authorList>
    </citation>
    <scope>NUCLEOTIDE SEQUENCE</scope>
    <source>
        <strain evidence="7">R05AC</strain>
    </source>
</reference>
<name>A0AAD9DCN0_9STRA</name>
<dbReference type="InterPro" id="IPR036390">
    <property type="entry name" value="WH_DNA-bd_sf"/>
</dbReference>
<dbReference type="PRINTS" id="PR00056">
    <property type="entry name" value="HSFDOMAIN"/>
</dbReference>
<feature type="compositionally biased region" description="Polar residues" evidence="5">
    <location>
        <begin position="188"/>
        <end position="205"/>
    </location>
</feature>
<dbReference type="SUPFAM" id="SSF46785">
    <property type="entry name" value="Winged helix' DNA-binding domain"/>
    <property type="match status" value="1"/>
</dbReference>
<comment type="subcellular location">
    <subcellularLocation>
        <location evidence="1">Nucleus</location>
    </subcellularLocation>
</comment>
<feature type="compositionally biased region" description="Polar residues" evidence="5">
    <location>
        <begin position="355"/>
        <end position="374"/>
    </location>
</feature>
<dbReference type="SMART" id="SM00415">
    <property type="entry name" value="HSF"/>
    <property type="match status" value="1"/>
</dbReference>
<accession>A0AAD9DCN0</accession>
<feature type="region of interest" description="Disordered" evidence="5">
    <location>
        <begin position="183"/>
        <end position="213"/>
    </location>
</feature>
<dbReference type="PANTHER" id="PTHR10015">
    <property type="entry name" value="HEAT SHOCK TRANSCRIPTION FACTOR"/>
    <property type="match status" value="1"/>
</dbReference>
<dbReference type="PANTHER" id="PTHR10015:SF206">
    <property type="entry name" value="HSF-TYPE DNA-BINDING DOMAIN-CONTAINING PROTEIN"/>
    <property type="match status" value="1"/>
</dbReference>
<evidence type="ECO:0000256" key="1">
    <source>
        <dbReference type="ARBA" id="ARBA00004123"/>
    </source>
</evidence>
<keyword evidence="3" id="KW-0539">Nucleus</keyword>
<feature type="region of interest" description="Disordered" evidence="5">
    <location>
        <begin position="393"/>
        <end position="412"/>
    </location>
</feature>
<comment type="similarity">
    <text evidence="4">Belongs to the HSF family.</text>
</comment>
<dbReference type="Pfam" id="PF00447">
    <property type="entry name" value="HSF_DNA-bind"/>
    <property type="match status" value="1"/>
</dbReference>
<dbReference type="Proteomes" id="UP001224775">
    <property type="component" value="Unassembled WGS sequence"/>
</dbReference>
<dbReference type="EMBL" id="JATAAI010000014">
    <property type="protein sequence ID" value="KAK1740863.1"/>
    <property type="molecule type" value="Genomic_DNA"/>
</dbReference>
<sequence length="412" mass="45953">MNPPSYKWASAFFDSSITTTTTTGEASGALPGFINCTYRDFSTHIEEGGKIQKHKKSDNNFPARLHAMLSNEQYSHIIAWMPHGRAWKVLDRRLLVEEAIPRYFKQNKYPSFARQLSGWGFKRLLKKGPDMGCYYHECFLRGYPRLTTLMRRISPGMGKAKATLNILTEPDLNAIAKQFPLHADEKPGSSSFETKAKGSSSSQEEATFDSLPVDSLAPMASLTSRGEISAHQLHVKNGGNQYMGKAEDETGRMSTTMYRESYLGAAGNLYREDKDQGRSQGEMHGSIGNGNQQHCAVHHVVHHTHPSQLQSHFRNDPMNGSIPMNGMNPYRQYQPESISGQQRQAQGPDQPIQAAVNSLPNSSSQNPTADSLPSDTGELPRARFRFNTSSLEDFRDSPLDPTTDFLGYNRMA</sequence>
<keyword evidence="7" id="KW-0346">Stress response</keyword>
<proteinExistence type="inferred from homology"/>
<evidence type="ECO:0000256" key="4">
    <source>
        <dbReference type="RuleBase" id="RU004020"/>
    </source>
</evidence>
<comment type="caution">
    <text evidence="7">The sequence shown here is derived from an EMBL/GenBank/DDBJ whole genome shotgun (WGS) entry which is preliminary data.</text>
</comment>
<feature type="domain" description="HSF-type DNA-binding" evidence="6">
    <location>
        <begin position="57"/>
        <end position="153"/>
    </location>
</feature>
<protein>
    <submittedName>
        <fullName evidence="7">Heat shock factor family protein</fullName>
    </submittedName>
</protein>
<dbReference type="InterPro" id="IPR036388">
    <property type="entry name" value="WH-like_DNA-bd_sf"/>
</dbReference>
<evidence type="ECO:0000256" key="2">
    <source>
        <dbReference type="ARBA" id="ARBA00023125"/>
    </source>
</evidence>
<dbReference type="InterPro" id="IPR000232">
    <property type="entry name" value="HSF_DNA-bd"/>
</dbReference>
<organism evidence="7 8">
    <name type="scientific">Skeletonema marinoi</name>
    <dbReference type="NCBI Taxonomy" id="267567"/>
    <lineage>
        <taxon>Eukaryota</taxon>
        <taxon>Sar</taxon>
        <taxon>Stramenopiles</taxon>
        <taxon>Ochrophyta</taxon>
        <taxon>Bacillariophyta</taxon>
        <taxon>Coscinodiscophyceae</taxon>
        <taxon>Thalassiosirophycidae</taxon>
        <taxon>Thalassiosirales</taxon>
        <taxon>Skeletonemataceae</taxon>
        <taxon>Skeletonema</taxon>
        <taxon>Skeletonema marinoi-dohrnii complex</taxon>
    </lineage>
</organism>
<dbReference type="FunFam" id="1.10.10.10:FF:000479">
    <property type="entry name" value="Predicted protein"/>
    <property type="match status" value="1"/>
</dbReference>
<dbReference type="GO" id="GO:0005634">
    <property type="term" value="C:nucleus"/>
    <property type="evidence" value="ECO:0007669"/>
    <property type="project" value="UniProtKB-SubCell"/>
</dbReference>
<dbReference type="GO" id="GO:0003700">
    <property type="term" value="F:DNA-binding transcription factor activity"/>
    <property type="evidence" value="ECO:0007669"/>
    <property type="project" value="InterPro"/>
</dbReference>
<keyword evidence="8" id="KW-1185">Reference proteome</keyword>
<dbReference type="GO" id="GO:0043565">
    <property type="term" value="F:sequence-specific DNA binding"/>
    <property type="evidence" value="ECO:0007669"/>
    <property type="project" value="InterPro"/>
</dbReference>
<keyword evidence="2" id="KW-0238">DNA-binding</keyword>